<name>A0A6J6CCN0_9ZZZZ</name>
<organism evidence="2">
    <name type="scientific">freshwater metagenome</name>
    <dbReference type="NCBI Taxonomy" id="449393"/>
    <lineage>
        <taxon>unclassified sequences</taxon>
        <taxon>metagenomes</taxon>
        <taxon>ecological metagenomes</taxon>
    </lineage>
</organism>
<dbReference type="GO" id="GO:0016020">
    <property type="term" value="C:membrane"/>
    <property type="evidence" value="ECO:0007669"/>
    <property type="project" value="TreeGrafter"/>
</dbReference>
<dbReference type="InterPro" id="IPR050266">
    <property type="entry name" value="AB_hydrolase_sf"/>
</dbReference>
<evidence type="ECO:0000259" key="1">
    <source>
        <dbReference type="Pfam" id="PF00561"/>
    </source>
</evidence>
<dbReference type="EMBL" id="CAEZZV010000027">
    <property type="protein sequence ID" value="CAB4772463.1"/>
    <property type="molecule type" value="Genomic_DNA"/>
</dbReference>
<dbReference type="GO" id="GO:0003824">
    <property type="term" value="F:catalytic activity"/>
    <property type="evidence" value="ECO:0007669"/>
    <property type="project" value="InterPro"/>
</dbReference>
<gene>
    <name evidence="2" type="ORF">UFOPK1421_01159</name>
    <name evidence="3" type="ORF">UFOPK1960_01056</name>
    <name evidence="4" type="ORF">UFOPK2921_00337</name>
</gene>
<dbReference type="PANTHER" id="PTHR43798">
    <property type="entry name" value="MONOACYLGLYCEROL LIPASE"/>
    <property type="match status" value="1"/>
</dbReference>
<dbReference type="InterPro" id="IPR000639">
    <property type="entry name" value="Epox_hydrolase-like"/>
</dbReference>
<dbReference type="EMBL" id="CAEZVL010000181">
    <property type="protein sequence ID" value="CAB4637153.1"/>
    <property type="molecule type" value="Genomic_DNA"/>
</dbReference>
<dbReference type="EMBL" id="CAEZSL010000138">
    <property type="protein sequence ID" value="CAB4549190.1"/>
    <property type="molecule type" value="Genomic_DNA"/>
</dbReference>
<dbReference type="Pfam" id="PF00561">
    <property type="entry name" value="Abhydrolase_1"/>
    <property type="match status" value="1"/>
</dbReference>
<feature type="domain" description="AB hydrolase-1" evidence="1">
    <location>
        <begin position="45"/>
        <end position="312"/>
    </location>
</feature>
<proteinExistence type="predicted"/>
<dbReference type="PRINTS" id="PR00412">
    <property type="entry name" value="EPOXHYDRLASE"/>
</dbReference>
<dbReference type="PRINTS" id="PR00111">
    <property type="entry name" value="ABHYDROLASE"/>
</dbReference>
<evidence type="ECO:0000313" key="3">
    <source>
        <dbReference type="EMBL" id="CAB4637153.1"/>
    </source>
</evidence>
<dbReference type="Gene3D" id="3.40.50.1820">
    <property type="entry name" value="alpha/beta hydrolase"/>
    <property type="match status" value="1"/>
</dbReference>
<accession>A0A6J6CCN0</accession>
<reference evidence="2" key="1">
    <citation type="submission" date="2020-05" db="EMBL/GenBank/DDBJ databases">
        <authorList>
            <person name="Chiriac C."/>
            <person name="Salcher M."/>
            <person name="Ghai R."/>
            <person name="Kavagutti S V."/>
        </authorList>
    </citation>
    <scope>NUCLEOTIDE SEQUENCE</scope>
</reference>
<evidence type="ECO:0000313" key="2">
    <source>
        <dbReference type="EMBL" id="CAB4549190.1"/>
    </source>
</evidence>
<evidence type="ECO:0000313" key="4">
    <source>
        <dbReference type="EMBL" id="CAB4772463.1"/>
    </source>
</evidence>
<dbReference type="InterPro" id="IPR029058">
    <property type="entry name" value="AB_hydrolase_fold"/>
</dbReference>
<dbReference type="SUPFAM" id="SSF53474">
    <property type="entry name" value="alpha/beta-Hydrolases"/>
    <property type="match status" value="1"/>
</dbReference>
<protein>
    <submittedName>
        <fullName evidence="2">Unannotated protein</fullName>
    </submittedName>
</protein>
<sequence>MTTPTFLRAPDENFATLANFPYQPHYVDIAGLRMHYIDEGPSDGPVVLMLHGMPTWSYLYRTIIKELVTHGYRCIAPDHIGFGRSDKVTDPSWYNIARHTANMKQFIEALDLTNITIMVQDWGGPIGLSQVAHMPERFARLCIMNTWLHHEGYEYTPGILQWIQQWSVGGLLEANIPEKFTLGGLMAMATARVTPQDSLGPSLRGETATYSVEAAEVKDAYDAPFKGLDRIGHAGPYRFPMSIPHHDMVAGDAANQEKNFAIINALKIPIHFMWGNEDFVFVTQWGRQWSSMIPHATFEEIDGARHFLQDTHGTEIAQRLLAHVNA</sequence>
<dbReference type="PANTHER" id="PTHR43798:SF24">
    <property type="entry name" value="CIS-3-ALKYL-4-ALKYLOXETAN-2-ONE DECARBOXYLASE"/>
    <property type="match status" value="1"/>
</dbReference>
<dbReference type="AlphaFoldDB" id="A0A6J6CCN0"/>
<dbReference type="InterPro" id="IPR000073">
    <property type="entry name" value="AB_hydrolase_1"/>
</dbReference>